<evidence type="ECO:0000313" key="1">
    <source>
        <dbReference type="EMBL" id="CAB4018239.1"/>
    </source>
</evidence>
<proteinExistence type="predicted"/>
<dbReference type="AlphaFoldDB" id="A0A6S7IMK4"/>
<sequence length="170" mass="19248">MMTTFLLKMETLRLWSYNSTSSSGKYVYMTNITAPNNGEIFIVKATGKAEGITLPFTNIKFHVVKQNPHKLFSLQFTKNEIWHTVSASKNGVTAYKDAPTWFRVLELYSPNRPYVVFESSEKNEDGDKLYLSSDGSGDMKLKVWNKSVREPPRTTGEVDPALLFRVIAGP</sequence>
<organism evidence="1 2">
    <name type="scientific">Paramuricea clavata</name>
    <name type="common">Red gorgonian</name>
    <name type="synonym">Violescent sea-whip</name>
    <dbReference type="NCBI Taxonomy" id="317549"/>
    <lineage>
        <taxon>Eukaryota</taxon>
        <taxon>Metazoa</taxon>
        <taxon>Cnidaria</taxon>
        <taxon>Anthozoa</taxon>
        <taxon>Octocorallia</taxon>
        <taxon>Malacalcyonacea</taxon>
        <taxon>Plexauridae</taxon>
        <taxon>Paramuricea</taxon>
    </lineage>
</organism>
<accession>A0A6S7IMK4</accession>
<comment type="caution">
    <text evidence="1">The sequence shown here is derived from an EMBL/GenBank/DDBJ whole genome shotgun (WGS) entry which is preliminary data.</text>
</comment>
<keyword evidence="2" id="KW-1185">Reference proteome</keyword>
<gene>
    <name evidence="1" type="ORF">PACLA_8A001624</name>
</gene>
<protein>
    <submittedName>
        <fullName evidence="1">Uncharacterized protein</fullName>
    </submittedName>
</protein>
<dbReference type="Proteomes" id="UP001152795">
    <property type="component" value="Unassembled WGS sequence"/>
</dbReference>
<name>A0A6S7IMK4_PARCT</name>
<reference evidence="1" key="1">
    <citation type="submission" date="2020-04" db="EMBL/GenBank/DDBJ databases">
        <authorList>
            <person name="Alioto T."/>
            <person name="Alioto T."/>
            <person name="Gomez Garrido J."/>
        </authorList>
    </citation>
    <scope>NUCLEOTIDE SEQUENCE</scope>
    <source>
        <strain evidence="1">A484AB</strain>
    </source>
</reference>
<dbReference type="OrthoDB" id="10434349at2759"/>
<dbReference type="EMBL" id="CACRXK020009917">
    <property type="protein sequence ID" value="CAB4018239.1"/>
    <property type="molecule type" value="Genomic_DNA"/>
</dbReference>
<evidence type="ECO:0000313" key="2">
    <source>
        <dbReference type="Proteomes" id="UP001152795"/>
    </source>
</evidence>